<dbReference type="EMBL" id="JAVHJL010000008">
    <property type="protein sequence ID" value="KAK6498788.1"/>
    <property type="molecule type" value="Genomic_DNA"/>
</dbReference>
<sequence>MPFLFSHVCDLLSTLESLHNPSNPTSASDLPFQYKTHITSWLTYFRSDLPPDLWLPLFSLLWPEGRPDRVYGFKEDGLITAVSAAMCFGRGRVEELKEWRTGGRGNIRHRDLGECVERVFAMSENVILPPNAVTITEIEEVLNELASHCRFSSSDIRGSEGAKGRSNLTNKTGTPIRQFLLGRIYMRLSSRDSKWFTRIVLKSMLPVALEPDNLFREFHFLLPEIWRIRGQLESALSVLGSKTFRLFPCTPNPDDEEELREAAERLLLPEMGVKVGRPVFMKALSCEKVVRMAGRKTWALERKYDGEYCQIHVDLTKGKDDWLKIYSKSGRDSTEDRIGCHEIIRQCLNLDNPSKRKIKQRCILEAEFLVYSDAEDRIASFHSIRNHVMRSGTYVGTSLSVVREHQSTEHIMLKFFDCILLDDICTPANTYAARRHHLEGLVHRIENKAELVTRKLIDFSRPDARDTFFETFAEGIGLKWEGFVMKPVEGRYVGWGVGRRNYWVKLKRDYIPGFGDSADFVVVGGRCGGKRGVERGLDPTDANTFYAACLTNKREVVTSAAKPIFKVVFTVSYNLTQADLTFLKSHRYFHGIEYSKRPNTTYEVLPLEDHFPEPDFLFNSPLVLECFGAGFDKAAFSDYWTLRWPRVQKIHKEREFTEAVTFEELQVMGEKASTVSDDCMEEIKDWEEKLKASAERRRRFRPFGTEQQPKGMLAKPVWEADSQTTRKLAAVRQWTPVVVESQPSFRASQATTCTQTESQPSQKRKRPLSQIVENGRSVGKGVDDPDATQTQTQTQTQDSQQLAVLTSPLFQTRVYLIECLSDRSDVKELLKKLEVNYIGSCKDLAAKEEIKKLSRQKEKAILLVDEAQRDDITKFIAKLGKTRPRRKITVEVYSWRILEKMKEILEVKDCGELEGDRAKRRRVAVDWSVMHLDTISSAL</sequence>
<dbReference type="GO" id="GO:0006310">
    <property type="term" value="P:DNA recombination"/>
    <property type="evidence" value="ECO:0007669"/>
    <property type="project" value="InterPro"/>
</dbReference>
<dbReference type="GO" id="GO:0032807">
    <property type="term" value="C:DNA ligase IV complex"/>
    <property type="evidence" value="ECO:0007669"/>
    <property type="project" value="TreeGrafter"/>
</dbReference>
<gene>
    <name evidence="8" type="ORF">TWF481_011361</name>
</gene>
<dbReference type="GO" id="GO:0003677">
    <property type="term" value="F:DNA binding"/>
    <property type="evidence" value="ECO:0007669"/>
    <property type="project" value="InterPro"/>
</dbReference>
<accession>A0AAV9VY79</accession>
<dbReference type="Gene3D" id="3.30.470.30">
    <property type="entry name" value="DNA ligase/mRNA capping enzyme"/>
    <property type="match status" value="1"/>
</dbReference>
<evidence type="ECO:0000256" key="3">
    <source>
        <dbReference type="ARBA" id="ARBA00022741"/>
    </source>
</evidence>
<evidence type="ECO:0000313" key="9">
    <source>
        <dbReference type="Proteomes" id="UP001370758"/>
    </source>
</evidence>
<dbReference type="InterPro" id="IPR012340">
    <property type="entry name" value="NA-bd_OB-fold"/>
</dbReference>
<dbReference type="SUPFAM" id="SSF50249">
    <property type="entry name" value="Nucleic acid-binding proteins"/>
    <property type="match status" value="1"/>
</dbReference>
<dbReference type="GO" id="GO:0006303">
    <property type="term" value="P:double-strand break repair via nonhomologous end joining"/>
    <property type="evidence" value="ECO:0007669"/>
    <property type="project" value="TreeGrafter"/>
</dbReference>
<evidence type="ECO:0000256" key="5">
    <source>
        <dbReference type="ARBA" id="ARBA00023242"/>
    </source>
</evidence>
<dbReference type="Proteomes" id="UP001370758">
    <property type="component" value="Unassembled WGS sequence"/>
</dbReference>
<dbReference type="Pfam" id="PF01068">
    <property type="entry name" value="DNA_ligase_A_M"/>
    <property type="match status" value="1"/>
</dbReference>
<feature type="region of interest" description="Disordered" evidence="6">
    <location>
        <begin position="745"/>
        <end position="799"/>
    </location>
</feature>
<evidence type="ECO:0000313" key="8">
    <source>
        <dbReference type="EMBL" id="KAK6498788.1"/>
    </source>
</evidence>
<dbReference type="InterPro" id="IPR012308">
    <property type="entry name" value="DNA_ligase_ATP-dep_N"/>
</dbReference>
<evidence type="ECO:0000259" key="7">
    <source>
        <dbReference type="PROSITE" id="PS50160"/>
    </source>
</evidence>
<keyword evidence="2" id="KW-0436">Ligase</keyword>
<keyword evidence="4" id="KW-0067">ATP-binding</keyword>
<keyword evidence="9" id="KW-1185">Reference proteome</keyword>
<comment type="similarity">
    <text evidence="1">Belongs to the ATP-dependent DNA ligase family.</text>
</comment>
<dbReference type="PROSITE" id="PS50160">
    <property type="entry name" value="DNA_LIGASE_A3"/>
    <property type="match status" value="1"/>
</dbReference>
<dbReference type="AlphaFoldDB" id="A0AAV9VY79"/>
<evidence type="ECO:0000256" key="2">
    <source>
        <dbReference type="ARBA" id="ARBA00022598"/>
    </source>
</evidence>
<dbReference type="GO" id="GO:0006297">
    <property type="term" value="P:nucleotide-excision repair, DNA gap filling"/>
    <property type="evidence" value="ECO:0007669"/>
    <property type="project" value="TreeGrafter"/>
</dbReference>
<reference evidence="8 9" key="1">
    <citation type="submission" date="2023-08" db="EMBL/GenBank/DDBJ databases">
        <authorList>
            <person name="Palmer J.M."/>
        </authorList>
    </citation>
    <scope>NUCLEOTIDE SEQUENCE [LARGE SCALE GENOMIC DNA]</scope>
    <source>
        <strain evidence="8 9">TWF481</strain>
    </source>
</reference>
<dbReference type="PANTHER" id="PTHR45997:SF2">
    <property type="entry name" value="ATP DEPENDENT DNA LIGASE DOMAIN PROTEIN (AFU_ORTHOLOGUE AFUA_5G02430)"/>
    <property type="match status" value="1"/>
</dbReference>
<feature type="compositionally biased region" description="Polar residues" evidence="6">
    <location>
        <begin position="745"/>
        <end position="761"/>
    </location>
</feature>
<dbReference type="GO" id="GO:0005524">
    <property type="term" value="F:ATP binding"/>
    <property type="evidence" value="ECO:0007669"/>
    <property type="project" value="UniProtKB-KW"/>
</dbReference>
<dbReference type="Gene3D" id="1.10.3260.10">
    <property type="entry name" value="DNA ligase, ATP-dependent, N-terminal domain"/>
    <property type="match status" value="1"/>
</dbReference>
<dbReference type="InterPro" id="IPR012310">
    <property type="entry name" value="DNA_ligase_ATP-dep_cent"/>
</dbReference>
<dbReference type="PANTHER" id="PTHR45997">
    <property type="entry name" value="DNA LIGASE 4"/>
    <property type="match status" value="1"/>
</dbReference>
<name>A0AAV9VY79_9PEZI</name>
<comment type="caution">
    <text evidence="8">The sequence shown here is derived from an EMBL/GenBank/DDBJ whole genome shotgun (WGS) entry which is preliminary data.</text>
</comment>
<dbReference type="GO" id="GO:0003910">
    <property type="term" value="F:DNA ligase (ATP) activity"/>
    <property type="evidence" value="ECO:0007669"/>
    <property type="project" value="InterPro"/>
</dbReference>
<evidence type="ECO:0000256" key="4">
    <source>
        <dbReference type="ARBA" id="ARBA00022840"/>
    </source>
</evidence>
<feature type="domain" description="ATP-dependent DNA ligase family profile" evidence="7">
    <location>
        <begin position="404"/>
        <end position="551"/>
    </location>
</feature>
<keyword evidence="5" id="KW-0539">Nucleus</keyword>
<feature type="compositionally biased region" description="Low complexity" evidence="6">
    <location>
        <begin position="788"/>
        <end position="797"/>
    </location>
</feature>
<dbReference type="InterPro" id="IPR029710">
    <property type="entry name" value="LIG4"/>
</dbReference>
<evidence type="ECO:0000256" key="6">
    <source>
        <dbReference type="SAM" id="MobiDB-lite"/>
    </source>
</evidence>
<keyword evidence="3" id="KW-0547">Nucleotide-binding</keyword>
<dbReference type="Pfam" id="PF04675">
    <property type="entry name" value="DNA_ligase_A_N"/>
    <property type="match status" value="1"/>
</dbReference>
<proteinExistence type="inferred from homology"/>
<organism evidence="8 9">
    <name type="scientific">Arthrobotrys musiformis</name>
    <dbReference type="NCBI Taxonomy" id="47236"/>
    <lineage>
        <taxon>Eukaryota</taxon>
        <taxon>Fungi</taxon>
        <taxon>Dikarya</taxon>
        <taxon>Ascomycota</taxon>
        <taxon>Pezizomycotina</taxon>
        <taxon>Orbiliomycetes</taxon>
        <taxon>Orbiliales</taxon>
        <taxon>Orbiliaceae</taxon>
        <taxon>Arthrobotrys</taxon>
    </lineage>
</organism>
<protein>
    <recommendedName>
        <fullName evidence="7">ATP-dependent DNA ligase family profile domain-containing protein</fullName>
    </recommendedName>
</protein>
<dbReference type="SUPFAM" id="SSF56091">
    <property type="entry name" value="DNA ligase/mRNA capping enzyme, catalytic domain"/>
    <property type="match status" value="1"/>
</dbReference>
<dbReference type="InterPro" id="IPR036599">
    <property type="entry name" value="DNA_ligase_N_sf"/>
</dbReference>
<dbReference type="Gene3D" id="2.40.50.140">
    <property type="entry name" value="Nucleic acid-binding proteins"/>
    <property type="match status" value="1"/>
</dbReference>
<evidence type="ECO:0000256" key="1">
    <source>
        <dbReference type="ARBA" id="ARBA00007572"/>
    </source>
</evidence>